<feature type="binding site" evidence="2">
    <location>
        <position position="60"/>
    </location>
    <ligand>
        <name>Mg(2+)</name>
        <dbReference type="ChEBI" id="CHEBI:18420"/>
        <label>3</label>
    </ligand>
</feature>
<keyword evidence="2" id="KW-0547">Nucleotide-binding</keyword>
<dbReference type="HAMAP" id="MF_02128">
    <property type="entry name" value="TMP_kinase"/>
    <property type="match status" value="1"/>
</dbReference>
<feature type="binding site" evidence="2">
    <location>
        <position position="19"/>
    </location>
    <ligand>
        <name>Mg(2+)</name>
        <dbReference type="ChEBI" id="CHEBI:18420"/>
        <label>4</label>
    </ligand>
</feature>
<dbReference type="EMBL" id="QPGR01000007">
    <property type="protein sequence ID" value="TBR81161.1"/>
    <property type="molecule type" value="Genomic_DNA"/>
</dbReference>
<feature type="binding site" evidence="2">
    <location>
        <position position="193"/>
    </location>
    <ligand>
        <name>ATP</name>
        <dbReference type="ChEBI" id="CHEBI:30616"/>
    </ligand>
</feature>
<keyword evidence="2 4" id="KW-0808">Transferase</keyword>
<feature type="binding site" evidence="2">
    <location>
        <position position="108"/>
    </location>
    <ligand>
        <name>Mg(2+)</name>
        <dbReference type="ChEBI" id="CHEBI:18420"/>
        <label>1</label>
    </ligand>
</feature>
<dbReference type="Gene3D" id="3.30.1330.10">
    <property type="entry name" value="PurM-like, N-terminal domain"/>
    <property type="match status" value="1"/>
</dbReference>
<feature type="binding site" evidence="2">
    <location>
        <position position="19"/>
    </location>
    <ligand>
        <name>Mg(2+)</name>
        <dbReference type="ChEBI" id="CHEBI:18420"/>
        <label>3</label>
    </ligand>
</feature>
<dbReference type="PANTHER" id="PTHR30270:SF0">
    <property type="entry name" value="THIAMINE-MONOPHOSPHATE KINASE"/>
    <property type="match status" value="1"/>
</dbReference>
<dbReference type="UniPathway" id="UPA00060">
    <property type="reaction ID" value="UER00142"/>
</dbReference>
<dbReference type="SUPFAM" id="SSF55326">
    <property type="entry name" value="PurM N-terminal domain-like"/>
    <property type="match status" value="1"/>
</dbReference>
<dbReference type="OrthoDB" id="9802811at2"/>
<comment type="caution">
    <text evidence="4">The sequence shown here is derived from an EMBL/GenBank/DDBJ whole genome shotgun (WGS) entry which is preliminary data.</text>
</comment>
<comment type="catalytic activity">
    <reaction evidence="2">
        <text>thiamine phosphate + ATP = thiamine diphosphate + ADP</text>
        <dbReference type="Rhea" id="RHEA:15913"/>
        <dbReference type="ChEBI" id="CHEBI:30616"/>
        <dbReference type="ChEBI" id="CHEBI:37575"/>
        <dbReference type="ChEBI" id="CHEBI:58937"/>
        <dbReference type="ChEBI" id="CHEBI:456216"/>
        <dbReference type="EC" id="2.7.4.16"/>
    </reaction>
</comment>
<feature type="binding site" evidence="2">
    <location>
        <position position="31"/>
    </location>
    <ligand>
        <name>Mg(2+)</name>
        <dbReference type="ChEBI" id="CHEBI:18420"/>
        <label>2</label>
    </ligand>
</feature>
<gene>
    <name evidence="2" type="primary">thiL</name>
    <name evidence="4" type="ORF">DU473_04715</name>
</gene>
<accession>A0A4Q9JU69</accession>
<feature type="binding site" evidence="2">
    <location>
        <position position="226"/>
    </location>
    <ligand>
        <name>substrate</name>
    </ligand>
</feature>
<comment type="pathway">
    <text evidence="2">Cofactor biosynthesis; thiamine diphosphate biosynthesis; thiamine diphosphate from thiamine phosphate: step 1/1.</text>
</comment>
<evidence type="ECO:0000259" key="3">
    <source>
        <dbReference type="Pfam" id="PF00586"/>
    </source>
</evidence>
<keyword evidence="2" id="KW-0460">Magnesium</keyword>
<name>A0A4Q9JU69_9BACT</name>
<comment type="miscellaneous">
    <text evidence="2">Reaction mechanism of ThiL seems to utilize a direct, inline transfer of the gamma-phosphate of ATP to TMP rather than a phosphorylated enzyme intermediate.</text>
</comment>
<dbReference type="GO" id="GO:0009229">
    <property type="term" value="P:thiamine diphosphate biosynthetic process"/>
    <property type="evidence" value="ECO:0007669"/>
    <property type="project" value="UniProtKB-UniRule"/>
</dbReference>
<feature type="binding site" evidence="2">
    <location>
        <position position="132"/>
    </location>
    <ligand>
        <name>ATP</name>
        <dbReference type="ChEBI" id="CHEBI:30616"/>
    </ligand>
</feature>
<organism evidence="4 5">
    <name type="scientific">Campylobacter novaezeelandiae</name>
    <dbReference type="NCBI Taxonomy" id="2267891"/>
    <lineage>
        <taxon>Bacteria</taxon>
        <taxon>Pseudomonadati</taxon>
        <taxon>Campylobacterota</taxon>
        <taxon>Epsilonproteobacteria</taxon>
        <taxon>Campylobacterales</taxon>
        <taxon>Campylobacteraceae</taxon>
        <taxon>Campylobacter</taxon>
    </lineage>
</organism>
<dbReference type="SUPFAM" id="SSF56042">
    <property type="entry name" value="PurM C-terminal domain-like"/>
    <property type="match status" value="1"/>
</dbReference>
<dbReference type="EC" id="2.7.4.16" evidence="2"/>
<comment type="caution">
    <text evidence="2">Lacks conserved residue(s) required for the propagation of feature annotation.</text>
</comment>
<feature type="binding site" evidence="2">
    <location>
        <position position="194"/>
    </location>
    <ligand>
        <name>Mg(2+)</name>
        <dbReference type="ChEBI" id="CHEBI:18420"/>
        <label>5</label>
    </ligand>
</feature>
<dbReference type="Pfam" id="PF00586">
    <property type="entry name" value="AIRS"/>
    <property type="match status" value="1"/>
</dbReference>
<feature type="binding site" evidence="2">
    <location>
        <begin position="107"/>
        <end position="108"/>
    </location>
    <ligand>
        <name>ATP</name>
        <dbReference type="ChEBI" id="CHEBI:30616"/>
    </ligand>
</feature>
<evidence type="ECO:0000256" key="2">
    <source>
        <dbReference type="HAMAP-Rule" id="MF_02128"/>
    </source>
</evidence>
<feature type="binding site" evidence="2">
    <location>
        <position position="60"/>
    </location>
    <ligand>
        <name>Mg(2+)</name>
        <dbReference type="ChEBI" id="CHEBI:18420"/>
        <label>2</label>
    </ligand>
</feature>
<dbReference type="Proteomes" id="UP000292583">
    <property type="component" value="Unassembled WGS sequence"/>
</dbReference>
<protein>
    <recommendedName>
        <fullName evidence="2">Thiamine-monophosphate kinase</fullName>
        <shortName evidence="2">TMP kinase</shortName>
        <shortName evidence="2">Thiamine-phosphate kinase</shortName>
        <ecNumber evidence="2">2.7.4.16</ecNumber>
    </recommendedName>
</protein>
<dbReference type="GO" id="GO:0000287">
    <property type="term" value="F:magnesium ion binding"/>
    <property type="evidence" value="ECO:0007669"/>
    <property type="project" value="UniProtKB-UniRule"/>
</dbReference>
<dbReference type="Gene3D" id="3.90.650.10">
    <property type="entry name" value="PurM-like C-terminal domain"/>
    <property type="match status" value="1"/>
</dbReference>
<dbReference type="NCBIfam" id="NF004354">
    <property type="entry name" value="PRK05731.2-3"/>
    <property type="match status" value="1"/>
</dbReference>
<dbReference type="InterPro" id="IPR006283">
    <property type="entry name" value="ThiL-like"/>
</dbReference>
<keyword evidence="5" id="KW-1185">Reference proteome</keyword>
<dbReference type="InterPro" id="IPR036676">
    <property type="entry name" value="PurM-like_C_sf"/>
</dbReference>
<keyword evidence="2" id="KW-0479">Metal-binding</keyword>
<keyword evidence="2" id="KW-0067">ATP-binding</keyword>
<proteinExistence type="inferred from homology"/>
<keyword evidence="1 2" id="KW-0784">Thiamine biosynthesis</keyword>
<reference evidence="4 5" key="1">
    <citation type="submission" date="2018-07" db="EMBL/GenBank/DDBJ databases">
        <title>Campylobacter zealandensis sp. nov., isolated from birds and water in New Zealand.</title>
        <authorList>
            <person name="Wilkinson D.A."/>
            <person name="Biggs P.J."/>
            <person name="French N.P."/>
            <person name="Midwinter A.C."/>
        </authorList>
    </citation>
    <scope>NUCLEOTIDE SEQUENCE [LARGE SCALE GENOMIC DNA]</scope>
    <source>
        <strain evidence="4 5">B423b</strain>
    </source>
</reference>
<feature type="binding site" evidence="2">
    <location>
        <position position="38"/>
    </location>
    <ligand>
        <name>substrate</name>
    </ligand>
</feature>
<evidence type="ECO:0000313" key="4">
    <source>
        <dbReference type="EMBL" id="TBR81161.1"/>
    </source>
</evidence>
<dbReference type="GO" id="GO:0009030">
    <property type="term" value="F:thiamine-phosphate kinase activity"/>
    <property type="evidence" value="ECO:0007669"/>
    <property type="project" value="UniProtKB-UniRule"/>
</dbReference>
<dbReference type="InterPro" id="IPR016188">
    <property type="entry name" value="PurM-like_N"/>
</dbReference>
<sequence length="273" mass="31091">MDKEQFIINAFLNSINGDDGAIVDNWCFSKDLFFENVHFKRSWMSLEQIASKALLINISDAIVMNAKPKYALLGLALPKNLSKAEIKALQKGFLNTAKKFNIKIIGGDTISNHKIDISITLISEIFKKPVFRKGLKIGDLLAFSGNLGQSLKGLELLQQGKKLSPNHRFIKPKIRKDFFYEIAQKLSCAMDISDGLSKDLSRLLKINNLGISWYKNLNSYELYSGEEYEILFAFNPKYENFIKQCAKKHKVKLNIFGQAVKGKYEFVGKEHHF</sequence>
<evidence type="ECO:0000313" key="5">
    <source>
        <dbReference type="Proteomes" id="UP000292583"/>
    </source>
</evidence>
<feature type="binding site" evidence="2">
    <location>
        <position position="29"/>
    </location>
    <ligand>
        <name>Mg(2+)</name>
        <dbReference type="ChEBI" id="CHEBI:18420"/>
        <label>4</label>
    </ligand>
</feature>
<feature type="binding site" evidence="2">
    <location>
        <position position="191"/>
    </location>
    <ligand>
        <name>Mg(2+)</name>
        <dbReference type="ChEBI" id="CHEBI:18420"/>
        <label>3</label>
    </ligand>
</feature>
<keyword evidence="2 4" id="KW-0418">Kinase</keyword>
<feature type="binding site" evidence="2">
    <location>
        <position position="31"/>
    </location>
    <ligand>
        <name>Mg(2+)</name>
        <dbReference type="ChEBI" id="CHEBI:18420"/>
        <label>1</label>
    </ligand>
</feature>
<dbReference type="GO" id="GO:0005524">
    <property type="term" value="F:ATP binding"/>
    <property type="evidence" value="ECO:0007669"/>
    <property type="project" value="UniProtKB-UniRule"/>
</dbReference>
<feature type="binding site" evidence="2">
    <location>
        <position position="60"/>
    </location>
    <ligand>
        <name>Mg(2+)</name>
        <dbReference type="ChEBI" id="CHEBI:18420"/>
        <label>4</label>
    </ligand>
</feature>
<feature type="domain" description="PurM-like N-terminal" evidence="3">
    <location>
        <begin position="17"/>
        <end position="122"/>
    </location>
</feature>
<evidence type="ECO:0000256" key="1">
    <source>
        <dbReference type="ARBA" id="ARBA00022977"/>
    </source>
</evidence>
<dbReference type="CDD" id="cd02194">
    <property type="entry name" value="ThiL"/>
    <property type="match status" value="1"/>
</dbReference>
<dbReference type="GO" id="GO:0009228">
    <property type="term" value="P:thiamine biosynthetic process"/>
    <property type="evidence" value="ECO:0007669"/>
    <property type="project" value="UniProtKB-KW"/>
</dbReference>
<dbReference type="InterPro" id="IPR036921">
    <property type="entry name" value="PurM-like_N_sf"/>
</dbReference>
<comment type="similarity">
    <text evidence="2">Belongs to the thiamine-monophosphate kinase family.</text>
</comment>
<dbReference type="AlphaFoldDB" id="A0A4Q9JU69"/>
<comment type="function">
    <text evidence="2">Catalyzes the ATP-dependent phosphorylation of thiamine-monophosphate (TMP) to form thiamine-pyrophosphate (TPP), the active form of vitamin B1.</text>
</comment>
<dbReference type="PANTHER" id="PTHR30270">
    <property type="entry name" value="THIAMINE-MONOPHOSPHATE KINASE"/>
    <property type="match status" value="1"/>
</dbReference>
<dbReference type="RefSeq" id="WP_131186634.1">
    <property type="nucleotide sequence ID" value="NZ_QPGR01000007.1"/>
</dbReference>